<evidence type="ECO:0000259" key="3">
    <source>
        <dbReference type="PROSITE" id="PS51462"/>
    </source>
</evidence>
<dbReference type="PANTHER" id="PTHR43046:SF14">
    <property type="entry name" value="MUTT_NUDIX FAMILY PROTEIN"/>
    <property type="match status" value="1"/>
</dbReference>
<name>N9R533_9GAMM</name>
<dbReference type="OrthoDB" id="7376250at2"/>
<evidence type="ECO:0000313" key="4">
    <source>
        <dbReference type="EMBL" id="ENX53128.1"/>
    </source>
</evidence>
<proteinExistence type="predicted"/>
<sequence length="158" mass="18435">MTSIRAKALCLFRHNDKVLLAKAYDPNKDEYFFRPIGGGIEFGETSIQAIEREVLEEIQQQLTQPKLICVMENLFSFDGQQGHEIVFVYDAEFVDSYIYQRHHIQGCEPNGHSYIAQWLSREQIALTQYPVYPKGIEQWLFNARSSQVEFMDSFDKSK</sequence>
<comment type="cofactor">
    <cofactor evidence="1">
        <name>Mg(2+)</name>
        <dbReference type="ChEBI" id="CHEBI:18420"/>
    </cofactor>
</comment>
<protein>
    <recommendedName>
        <fullName evidence="3">Nudix hydrolase domain-containing protein</fullName>
    </recommendedName>
</protein>
<comment type="caution">
    <text evidence="4">The sequence shown here is derived from an EMBL/GenBank/DDBJ whole genome shotgun (WGS) entry which is preliminary data.</text>
</comment>
<organism evidence="4 5">
    <name type="scientific">Acinetobacter higginsii</name>
    <dbReference type="NCBI Taxonomy" id="70347"/>
    <lineage>
        <taxon>Bacteria</taxon>
        <taxon>Pseudomonadati</taxon>
        <taxon>Pseudomonadota</taxon>
        <taxon>Gammaproteobacteria</taxon>
        <taxon>Moraxellales</taxon>
        <taxon>Moraxellaceae</taxon>
        <taxon>Acinetobacter</taxon>
    </lineage>
</organism>
<dbReference type="GO" id="GO:0016787">
    <property type="term" value="F:hydrolase activity"/>
    <property type="evidence" value="ECO:0007669"/>
    <property type="project" value="UniProtKB-KW"/>
</dbReference>
<dbReference type="Gene3D" id="3.90.79.10">
    <property type="entry name" value="Nucleoside Triphosphate Pyrophosphohydrolase"/>
    <property type="match status" value="1"/>
</dbReference>
<dbReference type="HOGENOM" id="CLU_037162_23_0_6"/>
<evidence type="ECO:0000313" key="5">
    <source>
        <dbReference type="Proteomes" id="UP000013084"/>
    </source>
</evidence>
<evidence type="ECO:0000256" key="1">
    <source>
        <dbReference type="ARBA" id="ARBA00001946"/>
    </source>
</evidence>
<dbReference type="PATRIC" id="fig|1217700.3.peg.3879"/>
<keyword evidence="2" id="KW-0378">Hydrolase</keyword>
<evidence type="ECO:0000256" key="2">
    <source>
        <dbReference type="ARBA" id="ARBA00022801"/>
    </source>
</evidence>
<dbReference type="CDD" id="cd04688">
    <property type="entry name" value="NUDIX_Hydrolase"/>
    <property type="match status" value="1"/>
</dbReference>
<dbReference type="Pfam" id="PF00293">
    <property type="entry name" value="NUDIX"/>
    <property type="match status" value="1"/>
</dbReference>
<dbReference type="PANTHER" id="PTHR43046">
    <property type="entry name" value="GDP-MANNOSE MANNOSYL HYDROLASE"/>
    <property type="match status" value="1"/>
</dbReference>
<reference evidence="4 5" key="1">
    <citation type="submission" date="2013-02" db="EMBL/GenBank/DDBJ databases">
        <title>The Genome Sequence of Acinetobacter sp. CIP 70.18.</title>
        <authorList>
            <consortium name="The Broad Institute Genome Sequencing Platform"/>
            <consortium name="The Broad Institute Genome Sequencing Center for Infectious Disease"/>
            <person name="Cerqueira G."/>
            <person name="Feldgarden M."/>
            <person name="Courvalin P."/>
            <person name="Perichon B."/>
            <person name="Grillot-Courvalin C."/>
            <person name="Clermont D."/>
            <person name="Rocha E."/>
            <person name="Yoon E.-J."/>
            <person name="Nemec A."/>
            <person name="Walker B."/>
            <person name="Young S.K."/>
            <person name="Zeng Q."/>
            <person name="Gargeya S."/>
            <person name="Fitzgerald M."/>
            <person name="Haas B."/>
            <person name="Abouelleil A."/>
            <person name="Alvarado L."/>
            <person name="Arachchi H.M."/>
            <person name="Berlin A.M."/>
            <person name="Chapman S.B."/>
            <person name="Dewar J."/>
            <person name="Goldberg J."/>
            <person name="Griggs A."/>
            <person name="Gujja S."/>
            <person name="Hansen M."/>
            <person name="Howarth C."/>
            <person name="Imamovic A."/>
            <person name="Larimer J."/>
            <person name="McCowan C."/>
            <person name="Murphy C."/>
            <person name="Neiman D."/>
            <person name="Pearson M."/>
            <person name="Priest M."/>
            <person name="Roberts A."/>
            <person name="Saif S."/>
            <person name="Shea T."/>
            <person name="Sisk P."/>
            <person name="Sykes S."/>
            <person name="Wortman J."/>
            <person name="Nusbaum C."/>
            <person name="Birren B."/>
        </authorList>
    </citation>
    <scope>NUCLEOTIDE SEQUENCE [LARGE SCALE GENOMIC DNA]</scope>
    <source>
        <strain evidence="4 5">CIP 70.18</strain>
    </source>
</reference>
<dbReference type="EMBL" id="APRN01000042">
    <property type="protein sequence ID" value="ENX53128.1"/>
    <property type="molecule type" value="Genomic_DNA"/>
</dbReference>
<dbReference type="InterPro" id="IPR000086">
    <property type="entry name" value="NUDIX_hydrolase_dom"/>
</dbReference>
<dbReference type="Proteomes" id="UP000013084">
    <property type="component" value="Unassembled WGS sequence"/>
</dbReference>
<keyword evidence="5" id="KW-1185">Reference proteome</keyword>
<feature type="domain" description="Nudix hydrolase" evidence="3">
    <location>
        <begin position="2"/>
        <end position="142"/>
    </location>
</feature>
<accession>N9R533</accession>
<dbReference type="PROSITE" id="PS51462">
    <property type="entry name" value="NUDIX"/>
    <property type="match status" value="1"/>
</dbReference>
<dbReference type="AlphaFoldDB" id="N9R533"/>
<dbReference type="RefSeq" id="WP_005206110.1">
    <property type="nucleotide sequence ID" value="NZ_KB850073.1"/>
</dbReference>
<dbReference type="InterPro" id="IPR015797">
    <property type="entry name" value="NUDIX_hydrolase-like_dom_sf"/>
</dbReference>
<dbReference type="SUPFAM" id="SSF55811">
    <property type="entry name" value="Nudix"/>
    <property type="match status" value="1"/>
</dbReference>
<gene>
    <name evidence="4" type="ORF">F902_03997</name>
</gene>